<comment type="caution">
    <text evidence="2">The sequence shown here is derived from an EMBL/GenBank/DDBJ whole genome shotgun (WGS) entry which is preliminary data.</text>
</comment>
<keyword evidence="3" id="KW-1185">Reference proteome</keyword>
<protein>
    <submittedName>
        <fullName evidence="2">Uncharacterized protein</fullName>
    </submittedName>
</protein>
<keyword evidence="1" id="KW-1133">Transmembrane helix</keyword>
<gene>
    <name evidence="2" type="ORF">PXEA_LOCUS3028</name>
</gene>
<keyword evidence="1" id="KW-0472">Membrane</keyword>
<feature type="transmembrane region" description="Helical" evidence="1">
    <location>
        <begin position="96"/>
        <end position="116"/>
    </location>
</feature>
<sequence>MYLLIPIVLYGFGFIRRLNIDNYKSFKLPTVVSMLWLVGFQRIYYSNFTVLCLGLLLVSQFPYVRILTCIYVVITVLVGLRQLGECSSQMIRPVTLILRLLVKLSFAYLVTLTLASQLIEEGIFIFCFLCFISSMKYLCFLLTYVSQLMLLSLIINMYHVLCVKIFSS</sequence>
<dbReference type="AlphaFoldDB" id="A0A448WE72"/>
<reference evidence="2" key="1">
    <citation type="submission" date="2018-11" db="EMBL/GenBank/DDBJ databases">
        <authorList>
            <consortium name="Pathogen Informatics"/>
        </authorList>
    </citation>
    <scope>NUCLEOTIDE SEQUENCE</scope>
</reference>
<feature type="transmembrane region" description="Helical" evidence="1">
    <location>
        <begin position="64"/>
        <end position="84"/>
    </location>
</feature>
<proteinExistence type="predicted"/>
<evidence type="ECO:0000313" key="2">
    <source>
        <dbReference type="EMBL" id="VEL09588.1"/>
    </source>
</evidence>
<feature type="transmembrane region" description="Helical" evidence="1">
    <location>
        <begin position="122"/>
        <end position="141"/>
    </location>
</feature>
<dbReference type="Proteomes" id="UP000784294">
    <property type="component" value="Unassembled WGS sequence"/>
</dbReference>
<name>A0A448WE72_9PLAT</name>
<evidence type="ECO:0000256" key="1">
    <source>
        <dbReference type="SAM" id="Phobius"/>
    </source>
</evidence>
<keyword evidence="1" id="KW-0812">Transmembrane</keyword>
<evidence type="ECO:0000313" key="3">
    <source>
        <dbReference type="Proteomes" id="UP000784294"/>
    </source>
</evidence>
<dbReference type="EMBL" id="CAAALY010006704">
    <property type="protein sequence ID" value="VEL09588.1"/>
    <property type="molecule type" value="Genomic_DNA"/>
</dbReference>
<organism evidence="2 3">
    <name type="scientific">Protopolystoma xenopodis</name>
    <dbReference type="NCBI Taxonomy" id="117903"/>
    <lineage>
        <taxon>Eukaryota</taxon>
        <taxon>Metazoa</taxon>
        <taxon>Spiralia</taxon>
        <taxon>Lophotrochozoa</taxon>
        <taxon>Platyhelminthes</taxon>
        <taxon>Monogenea</taxon>
        <taxon>Polyopisthocotylea</taxon>
        <taxon>Polystomatidea</taxon>
        <taxon>Polystomatidae</taxon>
        <taxon>Protopolystoma</taxon>
    </lineage>
</organism>
<accession>A0A448WE72</accession>